<proteinExistence type="predicted"/>
<sequence length="117" mass="12754">MDLVESIDDISADPQHVRMLSELAEDVGGEFLEQVKAKGVIQAYKDNRESFLASMRGSDGDAAQWERFIESQNKALANRTVPTNATTMASTTNEHGQTAVAVLREEARTADEVAIAD</sequence>
<reference evidence="1" key="1">
    <citation type="submission" date="2022-08" db="EMBL/GenBank/DDBJ databases">
        <title>Genome Sequence of Lecanicillium fungicola.</title>
        <authorList>
            <person name="Buettner E."/>
        </authorList>
    </citation>
    <scope>NUCLEOTIDE SEQUENCE</scope>
    <source>
        <strain evidence="1">Babe33</strain>
    </source>
</reference>
<evidence type="ECO:0000313" key="2">
    <source>
        <dbReference type="Proteomes" id="UP001143910"/>
    </source>
</evidence>
<evidence type="ECO:0000313" key="1">
    <source>
        <dbReference type="EMBL" id="KAJ2972213.1"/>
    </source>
</evidence>
<gene>
    <name evidence="1" type="ORF">NQ176_g7285</name>
</gene>
<comment type="caution">
    <text evidence="1">The sequence shown here is derived from an EMBL/GenBank/DDBJ whole genome shotgun (WGS) entry which is preliminary data.</text>
</comment>
<dbReference type="EMBL" id="JANJQO010001193">
    <property type="protein sequence ID" value="KAJ2972213.1"/>
    <property type="molecule type" value="Genomic_DNA"/>
</dbReference>
<keyword evidence="2" id="KW-1185">Reference proteome</keyword>
<organism evidence="1 2">
    <name type="scientific">Zarea fungicola</name>
    <dbReference type="NCBI Taxonomy" id="93591"/>
    <lineage>
        <taxon>Eukaryota</taxon>
        <taxon>Fungi</taxon>
        <taxon>Dikarya</taxon>
        <taxon>Ascomycota</taxon>
        <taxon>Pezizomycotina</taxon>
        <taxon>Sordariomycetes</taxon>
        <taxon>Hypocreomycetidae</taxon>
        <taxon>Hypocreales</taxon>
        <taxon>Cordycipitaceae</taxon>
        <taxon>Zarea</taxon>
    </lineage>
</organism>
<name>A0ACC1N187_9HYPO</name>
<accession>A0ACC1N187</accession>
<dbReference type="Proteomes" id="UP001143910">
    <property type="component" value="Unassembled WGS sequence"/>
</dbReference>
<protein>
    <submittedName>
        <fullName evidence="1">Uncharacterized protein</fullName>
    </submittedName>
</protein>